<comment type="caution">
    <text evidence="5">The sequence shown here is derived from an EMBL/GenBank/DDBJ whole genome shotgun (WGS) entry which is preliminary data.</text>
</comment>
<feature type="binding site" evidence="3">
    <location>
        <position position="397"/>
    </location>
    <ligand>
        <name>Mn(2+)</name>
        <dbReference type="ChEBI" id="CHEBI:29035"/>
    </ligand>
</feature>
<comment type="similarity">
    <text evidence="1 4">Belongs to the class-II DAHP synthase family.</text>
</comment>
<dbReference type="PANTHER" id="PTHR21337">
    <property type="entry name" value="PHOSPHO-2-DEHYDRO-3-DEOXYHEPTONATE ALDOLASE 1, 2"/>
    <property type="match status" value="1"/>
</dbReference>
<evidence type="ECO:0000256" key="1">
    <source>
        <dbReference type="ARBA" id="ARBA00008911"/>
    </source>
</evidence>
<feature type="binding site" evidence="3">
    <location>
        <position position="427"/>
    </location>
    <ligand>
        <name>Mn(2+)</name>
        <dbReference type="ChEBI" id="CHEBI:29035"/>
    </ligand>
</feature>
<evidence type="ECO:0000256" key="2">
    <source>
        <dbReference type="ARBA" id="ARBA00022679"/>
    </source>
</evidence>
<comment type="cofactor">
    <cofactor evidence="3">
        <name>Mn(2+)</name>
        <dbReference type="ChEBI" id="CHEBI:29035"/>
    </cofactor>
    <cofactor evidence="3">
        <name>Co(2+)</name>
        <dbReference type="ChEBI" id="CHEBI:48828"/>
    </cofactor>
    <cofactor evidence="3">
        <name>Cd(2+)</name>
        <dbReference type="ChEBI" id="CHEBI:48775"/>
    </cofactor>
    <text evidence="3">Binds 1 divalent cation per subunit. The enzyme is active with manganese, cobalt or cadmium ions.</text>
</comment>
<dbReference type="PANTHER" id="PTHR21337:SF0">
    <property type="entry name" value="PHOSPHO-2-DEHYDRO-3-DEOXYHEPTONATE ALDOLASE"/>
    <property type="match status" value="1"/>
</dbReference>
<dbReference type="Pfam" id="PF01474">
    <property type="entry name" value="DAHP_synth_2"/>
    <property type="match status" value="1"/>
</dbReference>
<keyword evidence="3" id="KW-0104">Cadmium</keyword>
<feature type="binding site" evidence="3">
    <location>
        <position position="113"/>
    </location>
    <ligand>
        <name>phosphoenolpyruvate</name>
        <dbReference type="ChEBI" id="CHEBI:58702"/>
    </ligand>
</feature>
<keyword evidence="3" id="KW-0464">Manganese</keyword>
<evidence type="ECO:0000256" key="4">
    <source>
        <dbReference type="RuleBase" id="RU363071"/>
    </source>
</evidence>
<keyword evidence="4" id="KW-0028">Amino-acid biosynthesis</keyword>
<dbReference type="GO" id="GO:0008652">
    <property type="term" value="P:amino acid biosynthetic process"/>
    <property type="evidence" value="ECO:0007669"/>
    <property type="project" value="UniProtKB-KW"/>
</dbReference>
<keyword evidence="2 4" id="KW-0808">Transferase</keyword>
<feature type="binding site" evidence="3">
    <location>
        <position position="323"/>
    </location>
    <ligand>
        <name>phosphoenolpyruvate</name>
        <dbReference type="ChEBI" id="CHEBI:58702"/>
    </ligand>
</feature>
<feature type="binding site" evidence="3">
    <location>
        <position position="74"/>
    </location>
    <ligand>
        <name>Mn(2+)</name>
        <dbReference type="ChEBI" id="CHEBI:29035"/>
    </ligand>
</feature>
<dbReference type="GO" id="GO:0003849">
    <property type="term" value="F:3-deoxy-7-phosphoheptulonate synthase activity"/>
    <property type="evidence" value="ECO:0007669"/>
    <property type="project" value="UniProtKB-EC"/>
</dbReference>
<gene>
    <name evidence="5" type="ORF">HMPREF1862_01208</name>
</gene>
<keyword evidence="3" id="KW-0170">Cobalt</keyword>
<dbReference type="GO" id="GO:0009073">
    <property type="term" value="P:aromatic amino acid family biosynthetic process"/>
    <property type="evidence" value="ECO:0007669"/>
    <property type="project" value="UniProtKB-KW"/>
</dbReference>
<comment type="pathway">
    <text evidence="4">Metabolic intermediate biosynthesis; chorismate biosynthesis; chorismate from D-erythrose 4-phosphate and phosphoenolpyruvate: step 1/7.</text>
</comment>
<organism evidence="5 6">
    <name type="scientific">Varibaculum cambriense</name>
    <dbReference type="NCBI Taxonomy" id="184870"/>
    <lineage>
        <taxon>Bacteria</taxon>
        <taxon>Bacillati</taxon>
        <taxon>Actinomycetota</taxon>
        <taxon>Actinomycetes</taxon>
        <taxon>Actinomycetales</taxon>
        <taxon>Actinomycetaceae</taxon>
        <taxon>Varibaculum</taxon>
    </lineage>
</organism>
<evidence type="ECO:0000313" key="6">
    <source>
        <dbReference type="Proteomes" id="UP000070572"/>
    </source>
</evidence>
<dbReference type="Gene3D" id="3.20.20.70">
    <property type="entry name" value="Aldolase class I"/>
    <property type="match status" value="2"/>
</dbReference>
<dbReference type="InterPro" id="IPR002480">
    <property type="entry name" value="DAHP_synth_2"/>
</dbReference>
<evidence type="ECO:0000313" key="5">
    <source>
        <dbReference type="EMBL" id="KXB80525.1"/>
    </source>
</evidence>
<sequence>MGFVDEKTTRALNSWRGCPANQQPNYPDQEQLQEKLADLRTRPPLVFAGEVDALKELLGQASQGKAFVLTGGDCAETFAESTANRVRLKIQTILQMAIVLTYGASLPIVKMGRMAGQYAKPRSSDTETRAGVTLPSYRGDAVNSFEFTPEARRPDPARLLDTYTRSGTTLNLIRAFTQGGYADLHRVHEWNRGFISNPAYKRFDALASDIDRAISFMDAAGVNADELRTVDFYSAHESLLLEYEQAMTRVDSRTGELYDTSAHFLWIGERTRQLDGAHVEQLSQVANPIGVKIGPNATGDDLARLQDKLNPEAEPGRLSFITRMGSQELEAALPALLEAQLRDGRPVTWMCDPMHGNTISSSSGYKTRSFECILQEVAKFFTAHQEAGTIPGGIHVELTGDDVTEVIGGSEHLTEDSLKNRYETLVDPRLNHQQSLELAFQVAEMLQKRHDTLGNPLRAPLEPWGYTV</sequence>
<feature type="binding site" evidence="3">
    <location>
        <position position="355"/>
    </location>
    <ligand>
        <name>Mn(2+)</name>
        <dbReference type="ChEBI" id="CHEBI:29035"/>
    </ligand>
</feature>
<accession>A0AB34WZ17</accession>
<comment type="catalytic activity">
    <reaction evidence="4">
        <text>D-erythrose 4-phosphate + phosphoenolpyruvate + H2O = 7-phospho-2-dehydro-3-deoxy-D-arabino-heptonate + phosphate</text>
        <dbReference type="Rhea" id="RHEA:14717"/>
        <dbReference type="ChEBI" id="CHEBI:15377"/>
        <dbReference type="ChEBI" id="CHEBI:16897"/>
        <dbReference type="ChEBI" id="CHEBI:43474"/>
        <dbReference type="ChEBI" id="CHEBI:58394"/>
        <dbReference type="ChEBI" id="CHEBI:58702"/>
        <dbReference type="EC" id="2.5.1.54"/>
    </reaction>
</comment>
<dbReference type="AlphaFoldDB" id="A0AB34WZ17"/>
<keyword evidence="4" id="KW-0057">Aromatic amino acid biosynthesis</keyword>
<name>A0AB34WZ17_9ACTO</name>
<protein>
    <recommendedName>
        <fullName evidence="4">Phospho-2-dehydro-3-deoxyheptonate aldolase</fullName>
        <ecNumber evidence="4">2.5.1.54</ecNumber>
    </recommendedName>
</protein>
<dbReference type="EC" id="2.5.1.54" evidence="4"/>
<dbReference type="SUPFAM" id="SSF51569">
    <property type="entry name" value="Aldolase"/>
    <property type="match status" value="1"/>
</dbReference>
<dbReference type="EMBL" id="LSDN01000015">
    <property type="protein sequence ID" value="KXB80525.1"/>
    <property type="molecule type" value="Genomic_DNA"/>
</dbReference>
<proteinExistence type="inferred from homology"/>
<evidence type="ECO:0000256" key="3">
    <source>
        <dbReference type="PIRSR" id="PIRSR602480-1"/>
    </source>
</evidence>
<dbReference type="NCBIfam" id="TIGR01358">
    <property type="entry name" value="DAHP_synth_II"/>
    <property type="match status" value="1"/>
</dbReference>
<feature type="binding site" evidence="3">
    <location>
        <begin position="269"/>
        <end position="270"/>
    </location>
    <ligand>
        <name>phosphoenolpyruvate</name>
        <dbReference type="ChEBI" id="CHEBI:58702"/>
    </ligand>
</feature>
<dbReference type="InterPro" id="IPR013785">
    <property type="entry name" value="Aldolase_TIM"/>
</dbReference>
<dbReference type="Proteomes" id="UP000070572">
    <property type="component" value="Unassembled WGS sequence"/>
</dbReference>
<reference evidence="5 6" key="1">
    <citation type="submission" date="2016-01" db="EMBL/GenBank/DDBJ databases">
        <authorList>
            <person name="Mitreva M."/>
            <person name="Pepin K.H."/>
            <person name="Mihindukulasuriya K.A."/>
            <person name="Fulton R."/>
            <person name="Fronick C."/>
            <person name="O'Laughlin M."/>
            <person name="Miner T."/>
            <person name="Herter B."/>
            <person name="Rosa B.A."/>
            <person name="Cordes M."/>
            <person name="Tomlinson C."/>
            <person name="Wollam A."/>
            <person name="Palsikar V.B."/>
            <person name="Mardis E.R."/>
            <person name="Wilson R.K."/>
        </authorList>
    </citation>
    <scope>NUCLEOTIDE SEQUENCE [LARGE SCALE GENOMIC DNA]</scope>
    <source>
        <strain evidence="5 6">DNF00696</strain>
    </source>
</reference>
<feature type="binding site" evidence="3">
    <location>
        <position position="292"/>
    </location>
    <ligand>
        <name>phosphoenolpyruvate</name>
        <dbReference type="ChEBI" id="CHEBI:58702"/>
    </ligand>
</feature>